<accession>A0A8J5JL50</accession>
<reference evidence="2" key="1">
    <citation type="journal article" date="2021" name="Sci. Adv.">
        <title>The American lobster genome reveals insights on longevity, neural, and immune adaptations.</title>
        <authorList>
            <person name="Polinski J.M."/>
            <person name="Zimin A.V."/>
            <person name="Clark K.F."/>
            <person name="Kohn A.B."/>
            <person name="Sadowski N."/>
            <person name="Timp W."/>
            <person name="Ptitsyn A."/>
            <person name="Khanna P."/>
            <person name="Romanova D.Y."/>
            <person name="Williams P."/>
            <person name="Greenwood S.J."/>
            <person name="Moroz L.L."/>
            <person name="Walt D.R."/>
            <person name="Bodnar A.G."/>
        </authorList>
    </citation>
    <scope>NUCLEOTIDE SEQUENCE</scope>
    <source>
        <strain evidence="2">GMGI-L3</strain>
    </source>
</reference>
<gene>
    <name evidence="2" type="ORF">Hamer_G031937</name>
</gene>
<name>A0A8J5JL50_HOMAM</name>
<feature type="non-terminal residue" evidence="2">
    <location>
        <position position="1"/>
    </location>
</feature>
<organism evidence="2 3">
    <name type="scientific">Homarus americanus</name>
    <name type="common">American lobster</name>
    <dbReference type="NCBI Taxonomy" id="6706"/>
    <lineage>
        <taxon>Eukaryota</taxon>
        <taxon>Metazoa</taxon>
        <taxon>Ecdysozoa</taxon>
        <taxon>Arthropoda</taxon>
        <taxon>Crustacea</taxon>
        <taxon>Multicrustacea</taxon>
        <taxon>Malacostraca</taxon>
        <taxon>Eumalacostraca</taxon>
        <taxon>Eucarida</taxon>
        <taxon>Decapoda</taxon>
        <taxon>Pleocyemata</taxon>
        <taxon>Astacidea</taxon>
        <taxon>Nephropoidea</taxon>
        <taxon>Nephropidae</taxon>
        <taxon>Homarus</taxon>
    </lineage>
</organism>
<proteinExistence type="predicted"/>
<feature type="region of interest" description="Disordered" evidence="1">
    <location>
        <begin position="1"/>
        <end position="21"/>
    </location>
</feature>
<evidence type="ECO:0000313" key="3">
    <source>
        <dbReference type="Proteomes" id="UP000747542"/>
    </source>
</evidence>
<dbReference type="Proteomes" id="UP000747542">
    <property type="component" value="Unassembled WGS sequence"/>
</dbReference>
<comment type="caution">
    <text evidence="2">The sequence shown here is derived from an EMBL/GenBank/DDBJ whole genome shotgun (WGS) entry which is preliminary data.</text>
</comment>
<protein>
    <submittedName>
        <fullName evidence="2">Uncharacterized protein</fullName>
    </submittedName>
</protein>
<sequence length="74" mass="8389">SPAHHAVGPPSRRPTTPSAYHPVGIKYSEGCGRRHVRSIWSDFWPYFSGGMNNLVQLGENFLIQLQPWHHNLPT</sequence>
<evidence type="ECO:0000313" key="2">
    <source>
        <dbReference type="EMBL" id="KAG7155139.1"/>
    </source>
</evidence>
<keyword evidence="3" id="KW-1185">Reference proteome</keyword>
<dbReference type="EMBL" id="JAHLQT010043044">
    <property type="protein sequence ID" value="KAG7155139.1"/>
    <property type="molecule type" value="Genomic_DNA"/>
</dbReference>
<dbReference type="AlphaFoldDB" id="A0A8J5JL50"/>
<evidence type="ECO:0000256" key="1">
    <source>
        <dbReference type="SAM" id="MobiDB-lite"/>
    </source>
</evidence>